<dbReference type="GO" id="GO:0008233">
    <property type="term" value="F:peptidase activity"/>
    <property type="evidence" value="ECO:0007669"/>
    <property type="project" value="UniProtKB-KW"/>
</dbReference>
<dbReference type="RefSeq" id="WP_229156836.1">
    <property type="nucleotide sequence ID" value="NZ_JAJEWP010000001.1"/>
</dbReference>
<dbReference type="Gene3D" id="1.20.1540.10">
    <property type="entry name" value="Rhomboid-like"/>
    <property type="match status" value="1"/>
</dbReference>
<keyword evidence="7" id="KW-0645">Protease</keyword>
<accession>A0ABS8G310</accession>
<gene>
    <name evidence="7" type="ORF">LJ739_01535</name>
</gene>
<feature type="transmembrane region" description="Helical" evidence="5">
    <location>
        <begin position="136"/>
        <end position="154"/>
    </location>
</feature>
<keyword evidence="4 5" id="KW-0472">Membrane</keyword>
<dbReference type="Proteomes" id="UP001520878">
    <property type="component" value="Unassembled WGS sequence"/>
</dbReference>
<reference evidence="7 8" key="1">
    <citation type="submission" date="2021-10" db="EMBL/GenBank/DDBJ databases">
        <title>Draft genome of Aestuariibacter halophilus JC2043.</title>
        <authorList>
            <person name="Emsley S.A."/>
            <person name="Pfannmuller K.M."/>
            <person name="Ushijima B."/>
            <person name="Saw J.H."/>
            <person name="Videau P."/>
        </authorList>
    </citation>
    <scope>NUCLEOTIDE SEQUENCE [LARGE SCALE GENOMIC DNA]</scope>
    <source>
        <strain evidence="7 8">JC2043</strain>
    </source>
</reference>
<evidence type="ECO:0000256" key="1">
    <source>
        <dbReference type="ARBA" id="ARBA00004141"/>
    </source>
</evidence>
<keyword evidence="8" id="KW-1185">Reference proteome</keyword>
<protein>
    <submittedName>
        <fullName evidence="7">Rhomboid family intramembrane serine protease</fullName>
    </submittedName>
</protein>
<keyword evidence="7" id="KW-0378">Hydrolase</keyword>
<dbReference type="SUPFAM" id="SSF144091">
    <property type="entry name" value="Rhomboid-like"/>
    <property type="match status" value="1"/>
</dbReference>
<dbReference type="GO" id="GO:0006508">
    <property type="term" value="P:proteolysis"/>
    <property type="evidence" value="ECO:0007669"/>
    <property type="project" value="UniProtKB-KW"/>
</dbReference>
<proteinExistence type="predicted"/>
<dbReference type="InterPro" id="IPR022764">
    <property type="entry name" value="Peptidase_S54_rhomboid_dom"/>
</dbReference>
<evidence type="ECO:0000313" key="8">
    <source>
        <dbReference type="Proteomes" id="UP001520878"/>
    </source>
</evidence>
<feature type="transmembrane region" description="Helical" evidence="5">
    <location>
        <begin position="84"/>
        <end position="104"/>
    </location>
</feature>
<feature type="domain" description="Peptidase S54 rhomboid" evidence="6">
    <location>
        <begin position="47"/>
        <end position="180"/>
    </location>
</feature>
<evidence type="ECO:0000256" key="5">
    <source>
        <dbReference type="SAM" id="Phobius"/>
    </source>
</evidence>
<sequence length="184" mass="20059">MTAAPFRYQLRVISTWLLVLVVVEFINLVSGRSLTAFGLVPRHTDHLAGIVLAPFLHGSPWHLAANLLPLAIMQLLLFQYGRRLFWQASAMIIVLSGLTVWLLGRDAIHVGASGLVYGYFGFLLVGGVRSGQLRQMAIAVLVAVVYGGLLYGVVPRGGQISWEYHLFGLLAGAIVAIILVGKRR</sequence>
<keyword evidence="2 5" id="KW-0812">Transmembrane</keyword>
<evidence type="ECO:0000259" key="6">
    <source>
        <dbReference type="Pfam" id="PF01694"/>
    </source>
</evidence>
<name>A0ABS8G310_9ALTE</name>
<feature type="transmembrane region" description="Helical" evidence="5">
    <location>
        <begin position="110"/>
        <end position="129"/>
    </location>
</feature>
<evidence type="ECO:0000256" key="2">
    <source>
        <dbReference type="ARBA" id="ARBA00022692"/>
    </source>
</evidence>
<dbReference type="InterPro" id="IPR035952">
    <property type="entry name" value="Rhomboid-like_sf"/>
</dbReference>
<organism evidence="7 8">
    <name type="scientific">Fluctibacter halophilus</name>
    <dbReference type="NCBI Taxonomy" id="226011"/>
    <lineage>
        <taxon>Bacteria</taxon>
        <taxon>Pseudomonadati</taxon>
        <taxon>Pseudomonadota</taxon>
        <taxon>Gammaproteobacteria</taxon>
        <taxon>Alteromonadales</taxon>
        <taxon>Alteromonadaceae</taxon>
        <taxon>Fluctibacter</taxon>
    </lineage>
</organism>
<evidence type="ECO:0000256" key="3">
    <source>
        <dbReference type="ARBA" id="ARBA00022989"/>
    </source>
</evidence>
<comment type="caution">
    <text evidence="7">The sequence shown here is derived from an EMBL/GenBank/DDBJ whole genome shotgun (WGS) entry which is preliminary data.</text>
</comment>
<dbReference type="Pfam" id="PF01694">
    <property type="entry name" value="Rhomboid"/>
    <property type="match status" value="1"/>
</dbReference>
<comment type="subcellular location">
    <subcellularLocation>
        <location evidence="1">Membrane</location>
        <topology evidence="1">Multi-pass membrane protein</topology>
    </subcellularLocation>
</comment>
<feature type="transmembrane region" description="Helical" evidence="5">
    <location>
        <begin position="160"/>
        <end position="181"/>
    </location>
</feature>
<evidence type="ECO:0000256" key="4">
    <source>
        <dbReference type="ARBA" id="ARBA00023136"/>
    </source>
</evidence>
<feature type="transmembrane region" description="Helical" evidence="5">
    <location>
        <begin position="47"/>
        <end position="72"/>
    </location>
</feature>
<keyword evidence="3 5" id="KW-1133">Transmembrane helix</keyword>
<dbReference type="EMBL" id="JAJEWP010000001">
    <property type="protein sequence ID" value="MCC2614920.1"/>
    <property type="molecule type" value="Genomic_DNA"/>
</dbReference>
<evidence type="ECO:0000313" key="7">
    <source>
        <dbReference type="EMBL" id="MCC2614920.1"/>
    </source>
</evidence>